<organism evidence="1 2">
    <name type="scientific">Peribacillus glennii</name>
    <dbReference type="NCBI Taxonomy" id="2303991"/>
    <lineage>
        <taxon>Bacteria</taxon>
        <taxon>Bacillati</taxon>
        <taxon>Bacillota</taxon>
        <taxon>Bacilli</taxon>
        <taxon>Bacillales</taxon>
        <taxon>Bacillaceae</taxon>
        <taxon>Peribacillus</taxon>
    </lineage>
</organism>
<protein>
    <submittedName>
        <fullName evidence="1">DUF3006 domain-containing protein</fullName>
    </submittedName>
</protein>
<dbReference type="Pfam" id="PF11213">
    <property type="entry name" value="DUF3006"/>
    <property type="match status" value="1"/>
</dbReference>
<proteinExistence type="predicted"/>
<evidence type="ECO:0000313" key="1">
    <source>
        <dbReference type="EMBL" id="RFU63994.1"/>
    </source>
</evidence>
<evidence type="ECO:0000313" key="2">
    <source>
        <dbReference type="Proteomes" id="UP000262939"/>
    </source>
</evidence>
<sequence length="69" mass="7678">MSKGIIERFEGEYGLITVDGETEGFPINLFPSEAKPGDVVEIVGTMITVVEDETEKLKIEMEEIMDDVL</sequence>
<dbReference type="EMBL" id="QVTD01000005">
    <property type="protein sequence ID" value="RFU63994.1"/>
    <property type="molecule type" value="Genomic_DNA"/>
</dbReference>
<dbReference type="Proteomes" id="UP000262939">
    <property type="component" value="Unassembled WGS sequence"/>
</dbReference>
<dbReference type="OrthoDB" id="164847at2"/>
<dbReference type="InterPro" id="IPR021377">
    <property type="entry name" value="DUF3006"/>
</dbReference>
<comment type="caution">
    <text evidence="1">The sequence shown here is derived from an EMBL/GenBank/DDBJ whole genome shotgun (WGS) entry which is preliminary data.</text>
</comment>
<accession>A0A372LDE0</accession>
<gene>
    <name evidence="1" type="ORF">D0466_09650</name>
</gene>
<name>A0A372LDE0_9BACI</name>
<dbReference type="AlphaFoldDB" id="A0A372LDE0"/>
<keyword evidence="2" id="KW-1185">Reference proteome</keyword>
<reference evidence="1 2" key="1">
    <citation type="submission" date="2018-08" db="EMBL/GenBank/DDBJ databases">
        <title>Bacillus chawlae sp. nov., Bacillus glennii sp. nov., and Bacillus saganii sp. nov. Isolated from the Vehicle Assembly Building at Kennedy Space Center where the Viking Spacecraft were Assembled.</title>
        <authorList>
            <person name="Seuylemezian A."/>
            <person name="Vaishampayan P."/>
        </authorList>
    </citation>
    <scope>NUCLEOTIDE SEQUENCE [LARGE SCALE GENOMIC DNA]</scope>
    <source>
        <strain evidence="1 2">V44-8</strain>
    </source>
</reference>